<feature type="compositionally biased region" description="Polar residues" evidence="1">
    <location>
        <begin position="210"/>
        <end position="219"/>
    </location>
</feature>
<dbReference type="EMBL" id="LT598459">
    <property type="protein sequence ID" value="SCU82752.1"/>
    <property type="molecule type" value="Genomic_DNA"/>
</dbReference>
<feature type="region of interest" description="Disordered" evidence="1">
    <location>
        <begin position="169"/>
        <end position="219"/>
    </location>
</feature>
<reference evidence="3" key="1">
    <citation type="submission" date="2016-03" db="EMBL/GenBank/DDBJ databases">
        <authorList>
            <person name="Devillers H."/>
        </authorList>
    </citation>
    <scope>NUCLEOTIDE SEQUENCE [LARGE SCALE GENOMIC DNA]</scope>
</reference>
<organism evidence="2 3">
    <name type="scientific">Lachancea dasiensis</name>
    <dbReference type="NCBI Taxonomy" id="1072105"/>
    <lineage>
        <taxon>Eukaryota</taxon>
        <taxon>Fungi</taxon>
        <taxon>Dikarya</taxon>
        <taxon>Ascomycota</taxon>
        <taxon>Saccharomycotina</taxon>
        <taxon>Saccharomycetes</taxon>
        <taxon>Saccharomycetales</taxon>
        <taxon>Saccharomycetaceae</taxon>
        <taxon>Lachancea</taxon>
    </lineage>
</organism>
<feature type="compositionally biased region" description="Polar residues" evidence="1">
    <location>
        <begin position="190"/>
        <end position="203"/>
    </location>
</feature>
<feature type="region of interest" description="Disordered" evidence="1">
    <location>
        <begin position="121"/>
        <end position="155"/>
    </location>
</feature>
<accession>A0A1G4IZN6</accession>
<dbReference type="OrthoDB" id="4069757at2759"/>
<protein>
    <submittedName>
        <fullName evidence="2">LADA_0C07712g1_1</fullName>
    </submittedName>
</protein>
<feature type="compositionally biased region" description="Low complexity" evidence="1">
    <location>
        <begin position="135"/>
        <end position="150"/>
    </location>
</feature>
<evidence type="ECO:0000313" key="2">
    <source>
        <dbReference type="EMBL" id="SCU82752.1"/>
    </source>
</evidence>
<dbReference type="AlphaFoldDB" id="A0A1G4IZN6"/>
<gene>
    <name evidence="2" type="ORF">LADA_0C07712G</name>
</gene>
<sequence length="219" mass="24937">MASELSPSSYPKKTQILITDVPQRDFDKEWPQDLQKQLFEQNFPDLKKHCLYYTPLAFLRRVVIIFDEEEATNAIHEYLVRELAASHQSVKIHLTESLLSKPRARSQESLSNAEEVDFQTFKRPQLSLRTDSSQPASPSLSPDRSSSHSPTAMRFPDDHKIHYYQEPLPKVHDEGNRSGAAKLLYEPRLTLNTTNTGQSSDSLSPAPMSPSITLNEFQP</sequence>
<dbReference type="Proteomes" id="UP000190274">
    <property type="component" value="Chromosome C"/>
</dbReference>
<evidence type="ECO:0000313" key="3">
    <source>
        <dbReference type="Proteomes" id="UP000190274"/>
    </source>
</evidence>
<keyword evidence="3" id="KW-1185">Reference proteome</keyword>
<evidence type="ECO:0000256" key="1">
    <source>
        <dbReference type="SAM" id="MobiDB-lite"/>
    </source>
</evidence>
<name>A0A1G4IZN6_9SACH</name>
<proteinExistence type="predicted"/>